<dbReference type="OrthoDB" id="4446218at2"/>
<reference evidence="2 3" key="1">
    <citation type="submission" date="2018-12" db="EMBL/GenBank/DDBJ databases">
        <title>Mesorhizobium carbonis sp. nov., isolated from coal mine water.</title>
        <authorList>
            <person name="Xin W."/>
            <person name="Xu Z."/>
            <person name="Xiang F."/>
            <person name="Zhang J."/>
            <person name="Xi L."/>
            <person name="Liu J."/>
        </authorList>
    </citation>
    <scope>NUCLEOTIDE SEQUENCE [LARGE SCALE GENOMIC DNA]</scope>
    <source>
        <strain evidence="2 3">B2.3</strain>
    </source>
</reference>
<evidence type="ECO:0000259" key="1">
    <source>
        <dbReference type="Pfam" id="PF03372"/>
    </source>
</evidence>
<keyword evidence="2" id="KW-0378">Hydrolase</keyword>
<proteinExistence type="predicted"/>
<dbReference type="SUPFAM" id="SSF56219">
    <property type="entry name" value="DNase I-like"/>
    <property type="match status" value="1"/>
</dbReference>
<keyword evidence="2" id="KW-0269">Exonuclease</keyword>
<name>A0A429Z0Y0_9HYPH</name>
<organism evidence="2 3">
    <name type="scientific">Aquibium carbonis</name>
    <dbReference type="NCBI Taxonomy" id="2495581"/>
    <lineage>
        <taxon>Bacteria</taxon>
        <taxon>Pseudomonadati</taxon>
        <taxon>Pseudomonadota</taxon>
        <taxon>Alphaproteobacteria</taxon>
        <taxon>Hyphomicrobiales</taxon>
        <taxon>Phyllobacteriaceae</taxon>
        <taxon>Aquibium</taxon>
    </lineage>
</organism>
<evidence type="ECO:0000313" key="2">
    <source>
        <dbReference type="EMBL" id="RST87359.1"/>
    </source>
</evidence>
<sequence>MRILSLNAWGGRVFEPLLPFLHEMDADVLCLQEVIRTPGMGARWLTYRGDGAELPQRANLFDEVRALLPDHDAGFFPSARGVLHDDGTVHRSEFGLATFTRRSFSVIGQALDFVHGSFSPDGWGAHPRPRNAHGVRLFDPETNEPIAVVHLHGLREPGGKADTPHRRAQAQALVQLIRRVWSPGERLVVCGDFNLLPDSETFATLAALGLTELVTTRGFTDTRTSFYEKDGRFADYLLVTRDVEVRRFEVVAAPEVSDHRPLLLDIG</sequence>
<feature type="domain" description="Endonuclease/exonuclease/phosphatase" evidence="1">
    <location>
        <begin position="4"/>
        <end position="259"/>
    </location>
</feature>
<evidence type="ECO:0000313" key="3">
    <source>
        <dbReference type="Proteomes" id="UP000278398"/>
    </source>
</evidence>
<keyword evidence="2" id="KW-0540">Nuclease</keyword>
<accession>A0A429Z0Y0</accession>
<gene>
    <name evidence="2" type="ORF">EJC49_06020</name>
</gene>
<dbReference type="RefSeq" id="WP_126698558.1">
    <property type="nucleotide sequence ID" value="NZ_RWKW01000020.1"/>
</dbReference>
<keyword evidence="2" id="KW-0255">Endonuclease</keyword>
<dbReference type="EMBL" id="RWKW01000020">
    <property type="protein sequence ID" value="RST87359.1"/>
    <property type="molecule type" value="Genomic_DNA"/>
</dbReference>
<keyword evidence="3" id="KW-1185">Reference proteome</keyword>
<comment type="caution">
    <text evidence="2">The sequence shown here is derived from an EMBL/GenBank/DDBJ whole genome shotgun (WGS) entry which is preliminary data.</text>
</comment>
<dbReference type="AlphaFoldDB" id="A0A429Z0Y0"/>
<dbReference type="GO" id="GO:0004527">
    <property type="term" value="F:exonuclease activity"/>
    <property type="evidence" value="ECO:0007669"/>
    <property type="project" value="UniProtKB-KW"/>
</dbReference>
<dbReference type="InterPro" id="IPR036691">
    <property type="entry name" value="Endo/exonu/phosph_ase_sf"/>
</dbReference>
<dbReference type="Pfam" id="PF03372">
    <property type="entry name" value="Exo_endo_phos"/>
    <property type="match status" value="1"/>
</dbReference>
<dbReference type="InterPro" id="IPR005135">
    <property type="entry name" value="Endo/exonuclease/phosphatase"/>
</dbReference>
<dbReference type="GO" id="GO:0004519">
    <property type="term" value="F:endonuclease activity"/>
    <property type="evidence" value="ECO:0007669"/>
    <property type="project" value="UniProtKB-KW"/>
</dbReference>
<dbReference type="Proteomes" id="UP000278398">
    <property type="component" value="Unassembled WGS sequence"/>
</dbReference>
<protein>
    <submittedName>
        <fullName evidence="2">Endonuclease/exonuclease/phosphatase family protein</fullName>
    </submittedName>
</protein>
<dbReference type="Gene3D" id="3.60.10.10">
    <property type="entry name" value="Endonuclease/exonuclease/phosphatase"/>
    <property type="match status" value="1"/>
</dbReference>